<dbReference type="Gene3D" id="3.30.160.250">
    <property type="match status" value="1"/>
</dbReference>
<dbReference type="SUPFAM" id="SSF143100">
    <property type="entry name" value="TTHA1013/TTHA0281-like"/>
    <property type="match status" value="1"/>
</dbReference>
<evidence type="ECO:0000313" key="1">
    <source>
        <dbReference type="EMBL" id="MYH61829.1"/>
    </source>
</evidence>
<name>A0A6B1FYV6_9CHLR</name>
<accession>A0A6B1FYV6</accession>
<organism evidence="1">
    <name type="scientific">Caldilineaceae bacterium SB0675_bin_29</name>
    <dbReference type="NCBI Taxonomy" id="2605266"/>
    <lineage>
        <taxon>Bacteria</taxon>
        <taxon>Bacillati</taxon>
        <taxon>Chloroflexota</taxon>
        <taxon>Caldilineae</taxon>
        <taxon>Caldilineales</taxon>
        <taxon>Caldilineaceae</taxon>
    </lineage>
</organism>
<reference evidence="1" key="1">
    <citation type="submission" date="2019-09" db="EMBL/GenBank/DDBJ databases">
        <title>Characterisation of the sponge microbiome using genome-centric metagenomics.</title>
        <authorList>
            <person name="Engelberts J.P."/>
            <person name="Robbins S.J."/>
            <person name="De Goeij J.M."/>
            <person name="Aranda M."/>
            <person name="Bell S.C."/>
            <person name="Webster N.S."/>
        </authorList>
    </citation>
    <scope>NUCLEOTIDE SEQUENCE</scope>
    <source>
        <strain evidence="1">SB0675_bin_29</strain>
    </source>
</reference>
<evidence type="ECO:0008006" key="2">
    <source>
        <dbReference type="Google" id="ProtNLM"/>
    </source>
</evidence>
<proteinExistence type="predicted"/>
<sequence>MGASPIDKFSEKCYTDANNQSDWRGLNMIYVLEYLVWKGEHDNYISLCKNLEVASCGKTAEEALVNLQDAVALYIKTATEDEILYDLDQVTYPPTHMPNDPLTKNISLIPQKMFVEMNMAHD</sequence>
<comment type="caution">
    <text evidence="1">The sequence shown here is derived from an EMBL/GenBank/DDBJ whole genome shotgun (WGS) entry which is preliminary data.</text>
</comment>
<gene>
    <name evidence="1" type="ORF">F4148_08700</name>
</gene>
<dbReference type="EMBL" id="VYDA01000325">
    <property type="protein sequence ID" value="MYH61829.1"/>
    <property type="molecule type" value="Genomic_DNA"/>
</dbReference>
<dbReference type="AlphaFoldDB" id="A0A6B1FYV6"/>
<dbReference type="InterPro" id="IPR035069">
    <property type="entry name" value="TTHA1013/TTHA0281-like"/>
</dbReference>
<protein>
    <recommendedName>
        <fullName evidence="2">Type II toxin-antitoxin system HicB family antitoxin</fullName>
    </recommendedName>
</protein>